<gene>
    <name evidence="2" type="ORF">San01_04710</name>
</gene>
<organism evidence="2 3">
    <name type="scientific">Streptomyces angustmyceticus</name>
    <dbReference type="NCBI Taxonomy" id="285578"/>
    <lineage>
        <taxon>Bacteria</taxon>
        <taxon>Bacillati</taxon>
        <taxon>Actinomycetota</taxon>
        <taxon>Actinomycetes</taxon>
        <taxon>Kitasatosporales</taxon>
        <taxon>Streptomycetaceae</taxon>
        <taxon>Streptomyces</taxon>
    </lineage>
</organism>
<protein>
    <submittedName>
        <fullName evidence="2">Uncharacterized protein</fullName>
    </submittedName>
</protein>
<evidence type="ECO:0000313" key="3">
    <source>
        <dbReference type="Proteomes" id="UP000325598"/>
    </source>
</evidence>
<name>A0A5J4L594_9ACTN</name>
<dbReference type="EMBL" id="BLAG01000004">
    <property type="protein sequence ID" value="GES27984.1"/>
    <property type="molecule type" value="Genomic_DNA"/>
</dbReference>
<sequence>MVVASSLWQFTEGPAGQPGAIFPLAGEMTQAGHTQELLVAAERERGAAGAFVASAGCRGCPVIPGGRTTSYDTPPANAGRHPHAALSGRPNKPSMRMPLRLAMQLGIRTECQVGREATSPGPPAPTGMEARSPAATR</sequence>
<evidence type="ECO:0000313" key="2">
    <source>
        <dbReference type="EMBL" id="GES27984.1"/>
    </source>
</evidence>
<proteinExistence type="predicted"/>
<dbReference type="AlphaFoldDB" id="A0A5J4L594"/>
<comment type="caution">
    <text evidence="2">The sequence shown here is derived from an EMBL/GenBank/DDBJ whole genome shotgun (WGS) entry which is preliminary data.</text>
</comment>
<dbReference type="Proteomes" id="UP000325598">
    <property type="component" value="Unassembled WGS sequence"/>
</dbReference>
<evidence type="ECO:0000256" key="1">
    <source>
        <dbReference type="SAM" id="MobiDB-lite"/>
    </source>
</evidence>
<accession>A0A5J4L594</accession>
<reference evidence="2 3" key="1">
    <citation type="submission" date="2019-10" db="EMBL/GenBank/DDBJ databases">
        <title>Whole genome shotgun sequence of Streptomyces angustmyceticus NBRC 3934.</title>
        <authorList>
            <person name="Hosoyama A."/>
            <person name="Ichikawa N."/>
            <person name="Kimura A."/>
            <person name="Kitahashi Y."/>
            <person name="Komaki H."/>
            <person name="Uohara A."/>
        </authorList>
    </citation>
    <scope>NUCLEOTIDE SEQUENCE [LARGE SCALE GENOMIC DNA]</scope>
    <source>
        <strain evidence="2 3">NBRC 3934</strain>
    </source>
</reference>
<feature type="region of interest" description="Disordered" evidence="1">
    <location>
        <begin position="112"/>
        <end position="137"/>
    </location>
</feature>
<keyword evidence="3" id="KW-1185">Reference proteome</keyword>
<feature type="region of interest" description="Disordered" evidence="1">
    <location>
        <begin position="71"/>
        <end position="95"/>
    </location>
</feature>